<dbReference type="AlphaFoldDB" id="A0A059FII8"/>
<dbReference type="OrthoDB" id="9798761at2"/>
<dbReference type="Proteomes" id="UP000024816">
    <property type="component" value="Unassembled WGS sequence"/>
</dbReference>
<proteinExistence type="predicted"/>
<sequence>MSQKARQIRHLVIYAALGGIIGVLVLHPVNSLVVWMEYASLFSGRYSGFGQFAWERVSGAPLLHLMAMNVIFAALGAIMGLVFSVLTLALSRQARTTEALLEDLQMALPGVIAGGENERTEFKSTLRWDIRESRTNRSLEQVIAKTIAGFMNHEGGRLLIGVADDGELLGIDPDLNTLRNPTADEFERALIGIVRTYLGSAVCPLVRSRFLTIDGKTICWVLVERSDTPVFLLLSDTSKYFVRLGNSTRELNAAEAHDHILRRRH</sequence>
<gene>
    <name evidence="3" type="ORF">HJA_03711</name>
</gene>
<dbReference type="Pfam" id="PF04326">
    <property type="entry name" value="SLFN_AlbA_2"/>
    <property type="match status" value="1"/>
</dbReference>
<reference evidence="3 4" key="1">
    <citation type="journal article" date="2014" name="Antonie Van Leeuwenhoek">
        <title>Hyphomonas beringensis sp. nov. and Hyphomonas chukchiensis sp. nov., isolated from surface seawater of the Bering Sea and Chukchi Sea.</title>
        <authorList>
            <person name="Li C."/>
            <person name="Lai Q."/>
            <person name="Li G."/>
            <person name="Dong C."/>
            <person name="Wang J."/>
            <person name="Liao Y."/>
            <person name="Shao Z."/>
        </authorList>
    </citation>
    <scope>NUCLEOTIDE SEQUENCE [LARGE SCALE GENOMIC DNA]</scope>
    <source>
        <strain evidence="3 4">VP2</strain>
    </source>
</reference>
<name>A0A059FII8_9PROT</name>
<dbReference type="PATRIC" id="fig|1280952.3.peg.740"/>
<dbReference type="EMBL" id="ARYJ01000002">
    <property type="protein sequence ID" value="KCZ90303.1"/>
    <property type="molecule type" value="Genomic_DNA"/>
</dbReference>
<feature type="transmembrane region" description="Helical" evidence="1">
    <location>
        <begin position="12"/>
        <end position="36"/>
    </location>
</feature>
<keyword evidence="1" id="KW-0472">Membrane</keyword>
<dbReference type="InterPro" id="IPR007421">
    <property type="entry name" value="Schlafen_AlbA_2_dom"/>
</dbReference>
<evidence type="ECO:0000313" key="4">
    <source>
        <dbReference type="Proteomes" id="UP000024816"/>
    </source>
</evidence>
<evidence type="ECO:0000259" key="2">
    <source>
        <dbReference type="Pfam" id="PF04326"/>
    </source>
</evidence>
<evidence type="ECO:0000256" key="1">
    <source>
        <dbReference type="SAM" id="Phobius"/>
    </source>
</evidence>
<accession>A0A059FII8</accession>
<feature type="transmembrane region" description="Helical" evidence="1">
    <location>
        <begin position="66"/>
        <end position="90"/>
    </location>
</feature>
<organism evidence="3 4">
    <name type="scientific">Hyphomonas jannaschiana VP2</name>
    <dbReference type="NCBI Taxonomy" id="1280952"/>
    <lineage>
        <taxon>Bacteria</taxon>
        <taxon>Pseudomonadati</taxon>
        <taxon>Pseudomonadota</taxon>
        <taxon>Alphaproteobacteria</taxon>
        <taxon>Hyphomonadales</taxon>
        <taxon>Hyphomonadaceae</taxon>
        <taxon>Hyphomonas</taxon>
    </lineage>
</organism>
<dbReference type="STRING" id="1280952.HJA_03711"/>
<keyword evidence="4" id="KW-1185">Reference proteome</keyword>
<feature type="domain" description="Schlafen AlbA-2" evidence="2">
    <location>
        <begin position="116"/>
        <end position="252"/>
    </location>
</feature>
<dbReference type="RefSeq" id="WP_035578372.1">
    <property type="nucleotide sequence ID" value="NZ_ARYJ01000002.1"/>
</dbReference>
<dbReference type="eggNOG" id="COG2865">
    <property type="taxonomic scope" value="Bacteria"/>
</dbReference>
<keyword evidence="1" id="KW-0812">Transmembrane</keyword>
<dbReference type="InterPro" id="IPR038461">
    <property type="entry name" value="Schlafen_AlbA_2_dom_sf"/>
</dbReference>
<comment type="caution">
    <text evidence="3">The sequence shown here is derived from an EMBL/GenBank/DDBJ whole genome shotgun (WGS) entry which is preliminary data.</text>
</comment>
<keyword evidence="1" id="KW-1133">Transmembrane helix</keyword>
<protein>
    <submittedName>
        <fullName evidence="3">ATPase AAA</fullName>
    </submittedName>
</protein>
<evidence type="ECO:0000313" key="3">
    <source>
        <dbReference type="EMBL" id="KCZ90303.1"/>
    </source>
</evidence>
<dbReference type="Gene3D" id="3.30.950.30">
    <property type="entry name" value="Schlafen, AAA domain"/>
    <property type="match status" value="1"/>
</dbReference>